<dbReference type="EnsemblMetazoa" id="G25898.1">
    <property type="protein sequence ID" value="G25898.1:cds"/>
    <property type="gene ID" value="G25898"/>
</dbReference>
<sequence length="112" mass="12268">MFGFKLSPLLTRDTACQLVTEIGKTCGIGLIPSVVLSASALALLKKRPAVMRFLTETWRQDEEEGNPLHRCGSRESLSPTPSREPRPSPQRSSCVDGGLNTEVLFIVTCLPR</sequence>
<accession>A0A8W8L1E5</accession>
<evidence type="ECO:0000256" key="1">
    <source>
        <dbReference type="SAM" id="MobiDB-lite"/>
    </source>
</evidence>
<dbReference type="AlphaFoldDB" id="A0A8W8L1E5"/>
<evidence type="ECO:0000313" key="3">
    <source>
        <dbReference type="Proteomes" id="UP000005408"/>
    </source>
</evidence>
<reference evidence="2" key="1">
    <citation type="submission" date="2022-08" db="UniProtKB">
        <authorList>
            <consortium name="EnsemblMetazoa"/>
        </authorList>
    </citation>
    <scope>IDENTIFICATION</scope>
    <source>
        <strain evidence="2">05x7-T-G4-1.051#20</strain>
    </source>
</reference>
<keyword evidence="3" id="KW-1185">Reference proteome</keyword>
<feature type="region of interest" description="Disordered" evidence="1">
    <location>
        <begin position="60"/>
        <end position="96"/>
    </location>
</feature>
<evidence type="ECO:0000313" key="2">
    <source>
        <dbReference type="EnsemblMetazoa" id="G25898.1:cds"/>
    </source>
</evidence>
<dbReference type="Proteomes" id="UP000005408">
    <property type="component" value="Unassembled WGS sequence"/>
</dbReference>
<protein>
    <submittedName>
        <fullName evidence="2">Uncharacterized protein</fullName>
    </submittedName>
</protein>
<name>A0A8W8L1E5_MAGGI</name>
<proteinExistence type="predicted"/>
<organism evidence="2 3">
    <name type="scientific">Magallana gigas</name>
    <name type="common">Pacific oyster</name>
    <name type="synonym">Crassostrea gigas</name>
    <dbReference type="NCBI Taxonomy" id="29159"/>
    <lineage>
        <taxon>Eukaryota</taxon>
        <taxon>Metazoa</taxon>
        <taxon>Spiralia</taxon>
        <taxon>Lophotrochozoa</taxon>
        <taxon>Mollusca</taxon>
        <taxon>Bivalvia</taxon>
        <taxon>Autobranchia</taxon>
        <taxon>Pteriomorphia</taxon>
        <taxon>Ostreida</taxon>
        <taxon>Ostreoidea</taxon>
        <taxon>Ostreidae</taxon>
        <taxon>Magallana</taxon>
    </lineage>
</organism>